<evidence type="ECO:0000259" key="2">
    <source>
        <dbReference type="Pfam" id="PF25583"/>
    </source>
</evidence>
<comment type="caution">
    <text evidence="3">The sequence shown here is derived from an EMBL/GenBank/DDBJ whole genome shotgun (WGS) entry which is preliminary data.</text>
</comment>
<dbReference type="PROSITE" id="PS52050">
    <property type="entry name" value="WYL"/>
    <property type="match status" value="1"/>
</dbReference>
<organism evidence="3 4">
    <name type="scientific">Candidatus Coprenecus stercoravium</name>
    <dbReference type="NCBI Taxonomy" id="2840735"/>
    <lineage>
        <taxon>Bacteria</taxon>
        <taxon>Pseudomonadati</taxon>
        <taxon>Bacteroidota</taxon>
        <taxon>Bacteroidia</taxon>
        <taxon>Bacteroidales</taxon>
        <taxon>Rikenellaceae</taxon>
        <taxon>Rikenellaceae incertae sedis</taxon>
        <taxon>Candidatus Coprenecus</taxon>
    </lineage>
</organism>
<protein>
    <submittedName>
        <fullName evidence="3">WYL domain-containing protein</fullName>
    </submittedName>
</protein>
<dbReference type="PANTHER" id="PTHR34580:SF9">
    <property type="entry name" value="SLL5097 PROTEIN"/>
    <property type="match status" value="1"/>
</dbReference>
<evidence type="ECO:0000313" key="3">
    <source>
        <dbReference type="EMBL" id="HIZ86053.1"/>
    </source>
</evidence>
<dbReference type="InterPro" id="IPR057727">
    <property type="entry name" value="WCX_dom"/>
</dbReference>
<sequence length="302" mass="35970">MTKDILDKYIWLVDTIHQAGRITLAEINEKWHRSHISDGRDIPLRTFHNWKNAIQDTFDINIECDRRNGYRYYIEHPEDMTNGAMRTWLLNTFTVNNIINESRSLSRRILFENVPSGQKYLTSIIEAMQKNLEIRLVHESYWHDGPSAYTVQPWCLKIFNQRWYVSGYCHERNNFRTFALDRIQELTVLDTVFEYPRDFNAEEYFADFFGIITSSEIDKETIRIKAYGLQINYLRSLPLHHSQKETEKDPAGEWAVFEYRLRPATDFVFELLKHGSQLEVLSPLWLRESIASDIREMAARYK</sequence>
<evidence type="ECO:0000313" key="4">
    <source>
        <dbReference type="Proteomes" id="UP000824115"/>
    </source>
</evidence>
<dbReference type="AlphaFoldDB" id="A0A9D2GR57"/>
<dbReference type="Pfam" id="PF13280">
    <property type="entry name" value="WYL"/>
    <property type="match status" value="1"/>
</dbReference>
<feature type="domain" description="WCX" evidence="2">
    <location>
        <begin position="222"/>
        <end position="298"/>
    </location>
</feature>
<dbReference type="EMBL" id="DXAW01000106">
    <property type="protein sequence ID" value="HIZ86053.1"/>
    <property type="molecule type" value="Genomic_DNA"/>
</dbReference>
<accession>A0A9D2GR57</accession>
<reference evidence="3" key="1">
    <citation type="journal article" date="2021" name="PeerJ">
        <title>Extensive microbial diversity within the chicken gut microbiome revealed by metagenomics and culture.</title>
        <authorList>
            <person name="Gilroy R."/>
            <person name="Ravi A."/>
            <person name="Getino M."/>
            <person name="Pursley I."/>
            <person name="Horton D.L."/>
            <person name="Alikhan N.F."/>
            <person name="Baker D."/>
            <person name="Gharbi K."/>
            <person name="Hall N."/>
            <person name="Watson M."/>
            <person name="Adriaenssens E.M."/>
            <person name="Foster-Nyarko E."/>
            <person name="Jarju S."/>
            <person name="Secka A."/>
            <person name="Antonio M."/>
            <person name="Oren A."/>
            <person name="Chaudhuri R.R."/>
            <person name="La Ragione R."/>
            <person name="Hildebrand F."/>
            <person name="Pallen M.J."/>
        </authorList>
    </citation>
    <scope>NUCLEOTIDE SEQUENCE</scope>
    <source>
        <strain evidence="3">Gambia16-554</strain>
    </source>
</reference>
<dbReference type="Pfam" id="PF25583">
    <property type="entry name" value="WCX"/>
    <property type="match status" value="1"/>
</dbReference>
<feature type="domain" description="WYL" evidence="1">
    <location>
        <begin position="120"/>
        <end position="188"/>
    </location>
</feature>
<gene>
    <name evidence="3" type="ORF">IAC04_06145</name>
</gene>
<dbReference type="InterPro" id="IPR051534">
    <property type="entry name" value="CBASS_pafABC_assoc_protein"/>
</dbReference>
<dbReference type="Proteomes" id="UP000824115">
    <property type="component" value="Unassembled WGS sequence"/>
</dbReference>
<reference evidence="3" key="2">
    <citation type="submission" date="2021-04" db="EMBL/GenBank/DDBJ databases">
        <authorList>
            <person name="Gilroy R."/>
        </authorList>
    </citation>
    <scope>NUCLEOTIDE SEQUENCE</scope>
    <source>
        <strain evidence="3">Gambia16-554</strain>
    </source>
</reference>
<evidence type="ECO:0000259" key="1">
    <source>
        <dbReference type="Pfam" id="PF13280"/>
    </source>
</evidence>
<name>A0A9D2GR57_9BACT</name>
<dbReference type="PANTHER" id="PTHR34580">
    <property type="match status" value="1"/>
</dbReference>
<proteinExistence type="predicted"/>
<dbReference type="InterPro" id="IPR026881">
    <property type="entry name" value="WYL_dom"/>
</dbReference>